<keyword evidence="1" id="KW-0472">Membrane</keyword>
<protein>
    <recommendedName>
        <fullName evidence="4">ABC-2 type transport system permease protein</fullName>
    </recommendedName>
</protein>
<proteinExistence type="predicted"/>
<evidence type="ECO:0000256" key="1">
    <source>
        <dbReference type="SAM" id="Phobius"/>
    </source>
</evidence>
<sequence length="242" mass="27100">MIRLLKYELKRLMMNRFFFGLLVVTALSCYQIMSGDIILGVANTAPFSGWSYGAYLSKVLPILLVALLFFISLLYSKRERKVEVLTEVTPVDRFRFRLLRYGAIIIAYLVIFVLPIGVAGYFYGAWFHFTAFGTLIMPTLLTCLPSMLFFLGLGLLAGRVYPALVFALMPVVLLLGYLPLPYELDLFGSHFFSSYPAGLSVIEPAFEVPLSIIIGRCVYALIGLFLIAASAISKPKRFRIAC</sequence>
<dbReference type="Proteomes" id="UP001597262">
    <property type="component" value="Unassembled WGS sequence"/>
</dbReference>
<dbReference type="RefSeq" id="WP_379320635.1">
    <property type="nucleotide sequence ID" value="NZ_JBHTLM010000014.1"/>
</dbReference>
<accession>A0ABW3S0H9</accession>
<feature type="transmembrane region" description="Helical" evidence="1">
    <location>
        <begin position="129"/>
        <end position="153"/>
    </location>
</feature>
<keyword evidence="3" id="KW-1185">Reference proteome</keyword>
<keyword evidence="1" id="KW-0812">Transmembrane</keyword>
<feature type="transmembrane region" description="Helical" evidence="1">
    <location>
        <begin position="160"/>
        <end position="180"/>
    </location>
</feature>
<feature type="transmembrane region" description="Helical" evidence="1">
    <location>
        <begin position="58"/>
        <end position="77"/>
    </location>
</feature>
<feature type="transmembrane region" description="Helical" evidence="1">
    <location>
        <begin position="98"/>
        <end position="123"/>
    </location>
</feature>
<reference evidence="3" key="1">
    <citation type="journal article" date="2019" name="Int. J. Syst. Evol. Microbiol.">
        <title>The Global Catalogue of Microorganisms (GCM) 10K type strain sequencing project: providing services to taxonomists for standard genome sequencing and annotation.</title>
        <authorList>
            <consortium name="The Broad Institute Genomics Platform"/>
            <consortium name="The Broad Institute Genome Sequencing Center for Infectious Disease"/>
            <person name="Wu L."/>
            <person name="Ma J."/>
        </authorList>
    </citation>
    <scope>NUCLEOTIDE SEQUENCE [LARGE SCALE GENOMIC DNA]</scope>
    <source>
        <strain evidence="3">CCUG 59189</strain>
    </source>
</reference>
<evidence type="ECO:0000313" key="3">
    <source>
        <dbReference type="Proteomes" id="UP001597262"/>
    </source>
</evidence>
<evidence type="ECO:0000313" key="2">
    <source>
        <dbReference type="EMBL" id="MFD1178194.1"/>
    </source>
</evidence>
<gene>
    <name evidence="2" type="ORF">ACFQ3W_18035</name>
</gene>
<organism evidence="2 3">
    <name type="scientific">Paenibacillus puldeungensis</name>
    <dbReference type="NCBI Taxonomy" id="696536"/>
    <lineage>
        <taxon>Bacteria</taxon>
        <taxon>Bacillati</taxon>
        <taxon>Bacillota</taxon>
        <taxon>Bacilli</taxon>
        <taxon>Bacillales</taxon>
        <taxon>Paenibacillaceae</taxon>
        <taxon>Paenibacillus</taxon>
    </lineage>
</organism>
<evidence type="ECO:0008006" key="4">
    <source>
        <dbReference type="Google" id="ProtNLM"/>
    </source>
</evidence>
<keyword evidence="1" id="KW-1133">Transmembrane helix</keyword>
<dbReference type="PROSITE" id="PS51257">
    <property type="entry name" value="PROKAR_LIPOPROTEIN"/>
    <property type="match status" value="1"/>
</dbReference>
<feature type="transmembrane region" description="Helical" evidence="1">
    <location>
        <begin position="208"/>
        <end position="229"/>
    </location>
</feature>
<name>A0ABW3S0H9_9BACL</name>
<comment type="caution">
    <text evidence="2">The sequence shown here is derived from an EMBL/GenBank/DDBJ whole genome shotgun (WGS) entry which is preliminary data.</text>
</comment>
<dbReference type="EMBL" id="JBHTLM010000014">
    <property type="protein sequence ID" value="MFD1178194.1"/>
    <property type="molecule type" value="Genomic_DNA"/>
</dbReference>